<dbReference type="Gene3D" id="1.10.340.30">
    <property type="entry name" value="Hypothetical protein, domain 2"/>
    <property type="match status" value="1"/>
</dbReference>
<dbReference type="PANTHER" id="PTHR43003">
    <property type="entry name" value="DNA-3-METHYLADENINE GLYCOSYLASE"/>
    <property type="match status" value="1"/>
</dbReference>
<dbReference type="SUPFAM" id="SSF48150">
    <property type="entry name" value="DNA-glycosylase"/>
    <property type="match status" value="1"/>
</dbReference>
<evidence type="ECO:0000313" key="5">
    <source>
        <dbReference type="Proteomes" id="UP000829069"/>
    </source>
</evidence>
<feature type="region of interest" description="Disordered" evidence="3">
    <location>
        <begin position="59"/>
        <end position="99"/>
    </location>
</feature>
<accession>A0ABY3W8L5</accession>
<dbReference type="EMBL" id="CP093326">
    <property type="protein sequence ID" value="UNK46689.1"/>
    <property type="molecule type" value="Genomic_DNA"/>
</dbReference>
<evidence type="ECO:0000256" key="2">
    <source>
        <dbReference type="ARBA" id="ARBA00023204"/>
    </source>
</evidence>
<name>A0ABY3W8L5_9MICC</name>
<keyword evidence="5" id="KW-1185">Reference proteome</keyword>
<evidence type="ECO:0000256" key="3">
    <source>
        <dbReference type="SAM" id="MobiDB-lite"/>
    </source>
</evidence>
<dbReference type="InterPro" id="IPR051912">
    <property type="entry name" value="Alkylbase_DNA_Glycosylase/TA"/>
</dbReference>
<dbReference type="Proteomes" id="UP000829069">
    <property type="component" value="Chromosome"/>
</dbReference>
<keyword evidence="1" id="KW-0227">DNA damage</keyword>
<gene>
    <name evidence="4" type="ORF">MNQ99_04850</name>
</gene>
<protein>
    <submittedName>
        <fullName evidence="4">3-methyladenine DNA glycosylase</fullName>
    </submittedName>
</protein>
<organism evidence="4 5">
    <name type="scientific">Arthrobacter sulfonylureivorans</name>
    <dbReference type="NCBI Taxonomy" id="2486855"/>
    <lineage>
        <taxon>Bacteria</taxon>
        <taxon>Bacillati</taxon>
        <taxon>Actinomycetota</taxon>
        <taxon>Actinomycetes</taxon>
        <taxon>Micrococcales</taxon>
        <taxon>Micrococcaceae</taxon>
        <taxon>Arthrobacter</taxon>
    </lineage>
</organism>
<evidence type="ECO:0000313" key="4">
    <source>
        <dbReference type="EMBL" id="UNK46689.1"/>
    </source>
</evidence>
<evidence type="ECO:0000256" key="1">
    <source>
        <dbReference type="ARBA" id="ARBA00022763"/>
    </source>
</evidence>
<reference evidence="4 5" key="1">
    <citation type="submission" date="2022-03" db="EMBL/GenBank/DDBJ databases">
        <title>Isotopic signatures of nitrous oxide derived from detoxification processes.</title>
        <authorList>
            <person name="Behrendt U."/>
            <person name="Buchen C."/>
            <person name="Well R."/>
            <person name="Ulrich A."/>
            <person name="Rohe L."/>
            <person name="Kolb S."/>
            <person name="Schloter M."/>
            <person name="Horn M.A."/>
            <person name="Augustin J."/>
        </authorList>
    </citation>
    <scope>NUCLEOTIDE SEQUENCE [LARGE SCALE GENOMIC DNA]</scope>
    <source>
        <strain evidence="4 5">S4-C24</strain>
    </source>
</reference>
<dbReference type="RefSeq" id="WP_241914643.1">
    <property type="nucleotide sequence ID" value="NZ_CP093326.1"/>
</dbReference>
<dbReference type="PANTHER" id="PTHR43003:SF6">
    <property type="entry name" value="DNA GLYCOSYLASE"/>
    <property type="match status" value="1"/>
</dbReference>
<feature type="compositionally biased region" description="Polar residues" evidence="3">
    <location>
        <begin position="1"/>
        <end position="14"/>
    </location>
</feature>
<proteinExistence type="predicted"/>
<sequence length="350" mass="37479">MLSTASASGATGLTSEVEFPEPYDLPGTLSILSRGKQDPTARIDDAGAWLALNTSSGGATLRITRRPRREDETSRGNDASRAGETKDETQGAPEAGSRGTAVVLGQAWGPGAEEALAGLPALLGAHDDWSGFDAPEFHAGLPRLVSVPRRRHPGLRLPATGRIIDELVPVILEQKITTIEARYSYKYLVRRHGTPAPGPAPDGLMVPPTAQGWRRIPSWDWHRAGVDSKRSGTIMRACSSAGALERLASLPAGAELASKLCTIPGIGPWTAAETAQRTHGDPDSVSVGDFHLAAFVGYALAGRKTDDAGMLDLLEPWRGHRQRVVRMLVLSGFRKPTFGPRLAPQDHRRH</sequence>
<keyword evidence="2" id="KW-0234">DNA repair</keyword>
<dbReference type="InterPro" id="IPR011257">
    <property type="entry name" value="DNA_glycosylase"/>
</dbReference>
<feature type="region of interest" description="Disordered" evidence="3">
    <location>
        <begin position="1"/>
        <end position="33"/>
    </location>
</feature>